<feature type="compositionally biased region" description="Pro residues" evidence="1">
    <location>
        <begin position="433"/>
        <end position="443"/>
    </location>
</feature>
<organism evidence="3 4">
    <name type="scientific">Phascolomyces articulosus</name>
    <dbReference type="NCBI Taxonomy" id="60185"/>
    <lineage>
        <taxon>Eukaryota</taxon>
        <taxon>Fungi</taxon>
        <taxon>Fungi incertae sedis</taxon>
        <taxon>Mucoromycota</taxon>
        <taxon>Mucoromycotina</taxon>
        <taxon>Mucoromycetes</taxon>
        <taxon>Mucorales</taxon>
        <taxon>Lichtheimiaceae</taxon>
        <taxon>Phascolomyces</taxon>
    </lineage>
</organism>
<keyword evidence="4" id="KW-1185">Reference proteome</keyword>
<accession>A0AAD5K5P7</accession>
<dbReference type="GO" id="GO:0035091">
    <property type="term" value="F:phosphatidylinositol binding"/>
    <property type="evidence" value="ECO:0007669"/>
    <property type="project" value="InterPro"/>
</dbReference>
<dbReference type="EMBL" id="JAIXMP010000007">
    <property type="protein sequence ID" value="KAI9270607.1"/>
    <property type="molecule type" value="Genomic_DNA"/>
</dbReference>
<feature type="region of interest" description="Disordered" evidence="1">
    <location>
        <begin position="433"/>
        <end position="469"/>
    </location>
</feature>
<name>A0AAD5K5P7_9FUNG</name>
<dbReference type="AlphaFoldDB" id="A0AAD5K5P7"/>
<dbReference type="InterPro" id="IPR001683">
    <property type="entry name" value="PX_dom"/>
</dbReference>
<evidence type="ECO:0000313" key="3">
    <source>
        <dbReference type="EMBL" id="KAI9270607.1"/>
    </source>
</evidence>
<reference evidence="3" key="2">
    <citation type="submission" date="2023-02" db="EMBL/GenBank/DDBJ databases">
        <authorList>
            <consortium name="DOE Joint Genome Institute"/>
            <person name="Mondo S.J."/>
            <person name="Chang Y."/>
            <person name="Wang Y."/>
            <person name="Ahrendt S."/>
            <person name="Andreopoulos W."/>
            <person name="Barry K."/>
            <person name="Beard J."/>
            <person name="Benny G.L."/>
            <person name="Blankenship S."/>
            <person name="Bonito G."/>
            <person name="Cuomo C."/>
            <person name="Desiro A."/>
            <person name="Gervers K.A."/>
            <person name="Hundley H."/>
            <person name="Kuo A."/>
            <person name="LaButti K."/>
            <person name="Lang B.F."/>
            <person name="Lipzen A."/>
            <person name="O'Donnell K."/>
            <person name="Pangilinan J."/>
            <person name="Reynolds N."/>
            <person name="Sandor L."/>
            <person name="Smith M.W."/>
            <person name="Tsang A."/>
            <person name="Grigoriev I.V."/>
            <person name="Stajich J.E."/>
            <person name="Spatafora J.W."/>
        </authorList>
    </citation>
    <scope>NUCLEOTIDE SEQUENCE</scope>
    <source>
        <strain evidence="3">RSA 2281</strain>
    </source>
</reference>
<sequence length="505" mass="57709">MNSHFIKSAAVRSYECRGKETWYQLQVNPNNEPGYRIYRRYEDFLRLDANLDSAYYTATKATIARSQTAPNNNNISFYHHDSCNKNSSSNSSRRRAPSYTDRLCKKNCLSSSTSSLTATTVSSFLSVAPPNIIACPTTSFIPEEKTALPSLRNQHPTQEIYWLANKRAKRKWQYQHIDRYLSQLFMMPLEVSQSPIVLRFFNYQPYRYYHFTKSLPPTPPTLRQTRRQIMQRNKDDDNNNKNSSLRSENTTTTTTTTAIAAPITRRKLLIRCKDKNDINILNKKNINKVDVEGNDNEIEDNKTMVMSSSSIDVKSQSATLIAAPHSTIHSWNDETIQIFLFLSPRVFITVQINRRSTLEELRDALDRELGQRHLDPLPTPSVLAYHHVSRSDRQGALYTLTLNCSEPWLDQDTLMTLASARYLTFFSKASNFLPPPPSPPLPSSSPASKEKDTDKTSSTNHQQPQQPHPIQQGIVLLIASDSDLDAAMNGKWRRLDHVTLTCLAW</sequence>
<evidence type="ECO:0000259" key="2">
    <source>
        <dbReference type="PROSITE" id="PS50195"/>
    </source>
</evidence>
<dbReference type="SUPFAM" id="SSF64268">
    <property type="entry name" value="PX domain"/>
    <property type="match status" value="2"/>
</dbReference>
<dbReference type="PROSITE" id="PS50195">
    <property type="entry name" value="PX"/>
    <property type="match status" value="1"/>
</dbReference>
<feature type="domain" description="PX" evidence="2">
    <location>
        <begin position="1"/>
        <end position="208"/>
    </location>
</feature>
<protein>
    <recommendedName>
        <fullName evidence="2">PX domain-containing protein</fullName>
    </recommendedName>
</protein>
<proteinExistence type="predicted"/>
<evidence type="ECO:0000256" key="1">
    <source>
        <dbReference type="SAM" id="MobiDB-lite"/>
    </source>
</evidence>
<dbReference type="Gene3D" id="3.30.1520.10">
    <property type="entry name" value="Phox-like domain"/>
    <property type="match status" value="2"/>
</dbReference>
<dbReference type="InterPro" id="IPR036871">
    <property type="entry name" value="PX_dom_sf"/>
</dbReference>
<dbReference type="Proteomes" id="UP001209540">
    <property type="component" value="Unassembled WGS sequence"/>
</dbReference>
<feature type="region of interest" description="Disordered" evidence="1">
    <location>
        <begin position="231"/>
        <end position="253"/>
    </location>
</feature>
<reference evidence="3" key="1">
    <citation type="journal article" date="2022" name="IScience">
        <title>Evolution of zygomycete secretomes and the origins of terrestrial fungal ecologies.</title>
        <authorList>
            <person name="Chang Y."/>
            <person name="Wang Y."/>
            <person name="Mondo S."/>
            <person name="Ahrendt S."/>
            <person name="Andreopoulos W."/>
            <person name="Barry K."/>
            <person name="Beard J."/>
            <person name="Benny G.L."/>
            <person name="Blankenship S."/>
            <person name="Bonito G."/>
            <person name="Cuomo C."/>
            <person name="Desiro A."/>
            <person name="Gervers K.A."/>
            <person name="Hundley H."/>
            <person name="Kuo A."/>
            <person name="LaButti K."/>
            <person name="Lang B.F."/>
            <person name="Lipzen A."/>
            <person name="O'Donnell K."/>
            <person name="Pangilinan J."/>
            <person name="Reynolds N."/>
            <person name="Sandor L."/>
            <person name="Smith M.E."/>
            <person name="Tsang A."/>
            <person name="Grigoriev I.V."/>
            <person name="Stajich J.E."/>
            <person name="Spatafora J.W."/>
        </authorList>
    </citation>
    <scope>NUCLEOTIDE SEQUENCE</scope>
    <source>
        <strain evidence="3">RSA 2281</strain>
    </source>
</reference>
<comment type="caution">
    <text evidence="3">The sequence shown here is derived from an EMBL/GenBank/DDBJ whole genome shotgun (WGS) entry which is preliminary data.</text>
</comment>
<evidence type="ECO:0000313" key="4">
    <source>
        <dbReference type="Proteomes" id="UP001209540"/>
    </source>
</evidence>
<gene>
    <name evidence="3" type="ORF">BDA99DRAFT_502251</name>
</gene>
<dbReference type="CDD" id="cd06093">
    <property type="entry name" value="PX_domain"/>
    <property type="match status" value="1"/>
</dbReference>